<dbReference type="Proteomes" id="UP000529783">
    <property type="component" value="Unassembled WGS sequence"/>
</dbReference>
<reference evidence="1 2" key="1">
    <citation type="submission" date="2020-07" db="EMBL/GenBank/DDBJ databases">
        <title>Sequencing the genomes of 1000 actinobacteria strains.</title>
        <authorList>
            <person name="Klenk H.-P."/>
        </authorList>
    </citation>
    <scope>NUCLEOTIDE SEQUENCE [LARGE SCALE GENOMIC DNA]</scope>
    <source>
        <strain evidence="1 2">DSM 40398</strain>
    </source>
</reference>
<name>A0A7Y9EFD8_9ACTN</name>
<dbReference type="RefSeq" id="WP_179843897.1">
    <property type="nucleotide sequence ID" value="NZ_JACCBA010000001.1"/>
</dbReference>
<dbReference type="AlphaFoldDB" id="A0A7Y9EFD8"/>
<proteinExistence type="predicted"/>
<evidence type="ECO:0000313" key="1">
    <source>
        <dbReference type="EMBL" id="NYD46679.1"/>
    </source>
</evidence>
<dbReference type="EMBL" id="JACCBA010000001">
    <property type="protein sequence ID" value="NYD46679.1"/>
    <property type="molecule type" value="Genomic_DNA"/>
</dbReference>
<protein>
    <recommendedName>
        <fullName evidence="3">DUF4262 domain-containing protein</fullName>
    </recommendedName>
</protein>
<evidence type="ECO:0000313" key="2">
    <source>
        <dbReference type="Proteomes" id="UP000529783"/>
    </source>
</evidence>
<keyword evidence="2" id="KW-1185">Reference proteome</keyword>
<gene>
    <name evidence="1" type="ORF">BJY14_002662</name>
</gene>
<dbReference type="InterPro" id="IPR025358">
    <property type="entry name" value="DUF4262"/>
</dbReference>
<accession>A0A7Y9EFD8</accession>
<organism evidence="1 2">
    <name type="scientific">Actinomadura luteofluorescens</name>
    <dbReference type="NCBI Taxonomy" id="46163"/>
    <lineage>
        <taxon>Bacteria</taxon>
        <taxon>Bacillati</taxon>
        <taxon>Actinomycetota</taxon>
        <taxon>Actinomycetes</taxon>
        <taxon>Streptosporangiales</taxon>
        <taxon>Thermomonosporaceae</taxon>
        <taxon>Actinomadura</taxon>
    </lineage>
</organism>
<comment type="caution">
    <text evidence="1">The sequence shown here is derived from an EMBL/GenBank/DDBJ whole genome shotgun (WGS) entry which is preliminary data.</text>
</comment>
<dbReference type="Pfam" id="PF14081">
    <property type="entry name" value="DUF4262"/>
    <property type="match status" value="1"/>
</dbReference>
<sequence>MTEPVRINCACLLHRRKWTGEPEVDDIVKQVISRRWTIVRNDRPACSFTVGQWHTFTSPEFVICGLPRPESHDALRAAVIAMGHDLPALDEVDTELTSLKVKTVKVHGSWHGSPPLRVARAFYDGRLPEYRQLMWAEGAAGFPGDEGFDERLVERQPNLAVPRPDHPECAWTTPP</sequence>
<evidence type="ECO:0008006" key="3">
    <source>
        <dbReference type="Google" id="ProtNLM"/>
    </source>
</evidence>